<reference evidence="4 5" key="1">
    <citation type="submission" date="2018-06" db="EMBL/GenBank/DDBJ databases">
        <authorList>
            <person name="Zhirakovskaya E."/>
        </authorList>
    </citation>
    <scope>NUCLEOTIDE SEQUENCE [LARGE SCALE GENOMIC DNA]</scope>
    <source>
        <strain evidence="4 5">LY3</strain>
    </source>
</reference>
<comment type="caution">
    <text evidence="4">The sequence shown here is derived from an EMBL/GenBank/DDBJ whole genome shotgun (WGS) entry which is preliminary data.</text>
</comment>
<dbReference type="SUPFAM" id="SSF52096">
    <property type="entry name" value="ClpP/crotonase"/>
    <property type="match status" value="1"/>
</dbReference>
<dbReference type="EMBL" id="QLIN01000014">
    <property type="protein sequence ID" value="RAI64833.1"/>
    <property type="molecule type" value="Genomic_DNA"/>
</dbReference>
<evidence type="ECO:0000256" key="2">
    <source>
        <dbReference type="ARBA" id="ARBA00023239"/>
    </source>
</evidence>
<evidence type="ECO:0000256" key="1">
    <source>
        <dbReference type="ARBA" id="ARBA00005254"/>
    </source>
</evidence>
<proteinExistence type="inferred from homology"/>
<dbReference type="InterPro" id="IPR018376">
    <property type="entry name" value="Enoyl-CoA_hyd/isom_CS"/>
</dbReference>
<name>A0A327MR43_PSEFL</name>
<dbReference type="Gene3D" id="1.10.12.10">
    <property type="entry name" value="Lyase 2-enoyl-coa Hydratase, Chain A, domain 2"/>
    <property type="match status" value="1"/>
</dbReference>
<dbReference type="Pfam" id="PF00378">
    <property type="entry name" value="ECH_1"/>
    <property type="match status" value="1"/>
</dbReference>
<dbReference type="PROSITE" id="PS00166">
    <property type="entry name" value="ENOYL_COA_HYDRATASE"/>
    <property type="match status" value="1"/>
</dbReference>
<sequence>MKGNDVHLKSLSDMEDSSLLLDISNQVAVLTINRPEKRNCLTLELWRSIGRVVTELDGRDDIRVIVLTGTGASFSAGADISEFAQVRSNPQQVEDYELSVDACCDAIAACAKPTIAAINGFCIGGGMNLAMACDFRCASEVAQLGIPAARLSIVYGIKGTSRLFELVGLAQAKKILFTGQRLKAAEAHKIGLVDEVCVDGLSLAQRMGRMISDNAPLSISGAKTILNSLCANAAPLTPDQVTAILDQAASSEDYVEGRNAFSEKRKPVFTGH</sequence>
<dbReference type="InterPro" id="IPR029045">
    <property type="entry name" value="ClpP/crotonase-like_dom_sf"/>
</dbReference>
<dbReference type="Gene3D" id="3.90.226.10">
    <property type="entry name" value="2-enoyl-CoA Hydratase, Chain A, domain 1"/>
    <property type="match status" value="1"/>
</dbReference>
<dbReference type="InterPro" id="IPR001753">
    <property type="entry name" value="Enoyl-CoA_hydra/iso"/>
</dbReference>
<keyword evidence="2" id="KW-0456">Lyase</keyword>
<dbReference type="RefSeq" id="WP_111287671.1">
    <property type="nucleotide sequence ID" value="NZ_QLIN01000014.1"/>
</dbReference>
<dbReference type="PANTHER" id="PTHR11941:SF54">
    <property type="entry name" value="ENOYL-COA HYDRATASE, MITOCHONDRIAL"/>
    <property type="match status" value="1"/>
</dbReference>
<dbReference type="CDD" id="cd06558">
    <property type="entry name" value="crotonase-like"/>
    <property type="match status" value="1"/>
</dbReference>
<gene>
    <name evidence="4" type="ORF">DOZ80_25575</name>
</gene>
<dbReference type="InterPro" id="IPR014748">
    <property type="entry name" value="Enoyl-CoA_hydra_C"/>
</dbReference>
<dbReference type="Proteomes" id="UP000249493">
    <property type="component" value="Unassembled WGS sequence"/>
</dbReference>
<evidence type="ECO:0000313" key="5">
    <source>
        <dbReference type="Proteomes" id="UP000249493"/>
    </source>
</evidence>
<evidence type="ECO:0000256" key="3">
    <source>
        <dbReference type="RuleBase" id="RU003707"/>
    </source>
</evidence>
<organism evidence="4 5">
    <name type="scientific">Pseudomonas fluorescens</name>
    <dbReference type="NCBI Taxonomy" id="294"/>
    <lineage>
        <taxon>Bacteria</taxon>
        <taxon>Pseudomonadati</taxon>
        <taxon>Pseudomonadota</taxon>
        <taxon>Gammaproteobacteria</taxon>
        <taxon>Pseudomonadales</taxon>
        <taxon>Pseudomonadaceae</taxon>
        <taxon>Pseudomonas</taxon>
    </lineage>
</organism>
<dbReference type="GO" id="GO:0006635">
    <property type="term" value="P:fatty acid beta-oxidation"/>
    <property type="evidence" value="ECO:0007669"/>
    <property type="project" value="TreeGrafter"/>
</dbReference>
<comment type="similarity">
    <text evidence="1 3">Belongs to the enoyl-CoA hydratase/isomerase family.</text>
</comment>
<dbReference type="GO" id="GO:0016829">
    <property type="term" value="F:lyase activity"/>
    <property type="evidence" value="ECO:0007669"/>
    <property type="project" value="UniProtKB-KW"/>
</dbReference>
<protein>
    <submittedName>
        <fullName evidence="4">3-hydroxybutyryl-CoA dehydratase</fullName>
    </submittedName>
</protein>
<dbReference type="AlphaFoldDB" id="A0A327MR43"/>
<evidence type="ECO:0000313" key="4">
    <source>
        <dbReference type="EMBL" id="RAI64833.1"/>
    </source>
</evidence>
<accession>A0A327MR43</accession>
<dbReference type="PANTHER" id="PTHR11941">
    <property type="entry name" value="ENOYL-COA HYDRATASE-RELATED"/>
    <property type="match status" value="1"/>
</dbReference>